<evidence type="ECO:0000256" key="10">
    <source>
        <dbReference type="ARBA" id="ARBA00022840"/>
    </source>
</evidence>
<comment type="pathway">
    <text evidence="1 13">Amino-acid biosynthesis; L-threonine biosynthesis; L-threonine from L-aspartate: step 4/5.</text>
</comment>
<keyword evidence="9 13" id="KW-0418">Kinase</keyword>
<dbReference type="Gene3D" id="3.30.230.10">
    <property type="match status" value="1"/>
</dbReference>
<feature type="domain" description="GHMP kinase N-terminal" evidence="14">
    <location>
        <begin position="70"/>
        <end position="147"/>
    </location>
</feature>
<dbReference type="RefSeq" id="WP_025227512.1">
    <property type="nucleotide sequence ID" value="NZ_CP007139.1"/>
</dbReference>
<feature type="domain" description="GHMP kinase C-terminal" evidence="15">
    <location>
        <begin position="208"/>
        <end position="282"/>
    </location>
</feature>
<dbReference type="InterPro" id="IPR006204">
    <property type="entry name" value="GHMP_kinase_N_dom"/>
</dbReference>
<evidence type="ECO:0000256" key="5">
    <source>
        <dbReference type="ARBA" id="ARBA00022605"/>
    </source>
</evidence>
<dbReference type="SUPFAM" id="SSF55060">
    <property type="entry name" value="GHMP Kinase, C-terminal domain"/>
    <property type="match status" value="1"/>
</dbReference>
<dbReference type="Gene3D" id="3.30.70.890">
    <property type="entry name" value="GHMP kinase, C-terminal domain"/>
    <property type="match status" value="1"/>
</dbReference>
<dbReference type="PANTHER" id="PTHR20861">
    <property type="entry name" value="HOMOSERINE/4-DIPHOSPHOCYTIDYL-2-C-METHYL-D-ERYTHRITOL KINASE"/>
    <property type="match status" value="1"/>
</dbReference>
<dbReference type="InterPro" id="IPR014721">
    <property type="entry name" value="Ribsml_uS5_D2-typ_fold_subgr"/>
</dbReference>
<dbReference type="GO" id="GO:0005737">
    <property type="term" value="C:cytoplasm"/>
    <property type="evidence" value="ECO:0007669"/>
    <property type="project" value="UniProtKB-SubCell"/>
</dbReference>
<keyword evidence="7 13" id="KW-0791">Threonine biosynthesis</keyword>
<dbReference type="STRING" id="661478.OP10G_0459"/>
<evidence type="ECO:0000256" key="4">
    <source>
        <dbReference type="ARBA" id="ARBA00017858"/>
    </source>
</evidence>
<dbReference type="PANTHER" id="PTHR20861:SF1">
    <property type="entry name" value="HOMOSERINE KINASE"/>
    <property type="match status" value="1"/>
</dbReference>
<dbReference type="eggNOG" id="COG0083">
    <property type="taxonomic scope" value="Bacteria"/>
</dbReference>
<name>A0A068NK42_FIMGI</name>
<evidence type="ECO:0000256" key="2">
    <source>
        <dbReference type="ARBA" id="ARBA00007370"/>
    </source>
</evidence>
<evidence type="ECO:0000259" key="14">
    <source>
        <dbReference type="Pfam" id="PF00288"/>
    </source>
</evidence>
<evidence type="ECO:0000313" key="16">
    <source>
        <dbReference type="EMBL" id="AIE83827.1"/>
    </source>
</evidence>
<dbReference type="Pfam" id="PF00288">
    <property type="entry name" value="GHMP_kinases_N"/>
    <property type="match status" value="1"/>
</dbReference>
<keyword evidence="8 13" id="KW-0547">Nucleotide-binding</keyword>
<comment type="catalytic activity">
    <reaction evidence="11 13">
        <text>L-homoserine + ATP = O-phospho-L-homoserine + ADP + H(+)</text>
        <dbReference type="Rhea" id="RHEA:13985"/>
        <dbReference type="ChEBI" id="CHEBI:15378"/>
        <dbReference type="ChEBI" id="CHEBI:30616"/>
        <dbReference type="ChEBI" id="CHEBI:57476"/>
        <dbReference type="ChEBI" id="CHEBI:57590"/>
        <dbReference type="ChEBI" id="CHEBI:456216"/>
        <dbReference type="EC" id="2.7.1.39"/>
    </reaction>
</comment>
<dbReference type="PRINTS" id="PR00958">
    <property type="entry name" value="HOMSERKINASE"/>
</dbReference>
<dbReference type="Proteomes" id="UP000027982">
    <property type="component" value="Chromosome"/>
</dbReference>
<dbReference type="Pfam" id="PF08544">
    <property type="entry name" value="GHMP_kinases_C"/>
    <property type="match status" value="1"/>
</dbReference>
<dbReference type="EC" id="2.7.1.39" evidence="3 13"/>
<dbReference type="NCBIfam" id="TIGR00191">
    <property type="entry name" value="thrB"/>
    <property type="match status" value="1"/>
</dbReference>
<dbReference type="KEGG" id="fgi:OP10G_0459"/>
<dbReference type="SUPFAM" id="SSF54211">
    <property type="entry name" value="Ribosomal protein S5 domain 2-like"/>
    <property type="match status" value="1"/>
</dbReference>
<dbReference type="EMBL" id="CP007139">
    <property type="protein sequence ID" value="AIE83827.1"/>
    <property type="molecule type" value="Genomic_DNA"/>
</dbReference>
<dbReference type="UniPathway" id="UPA00050">
    <property type="reaction ID" value="UER00064"/>
</dbReference>
<comment type="subcellular location">
    <subcellularLocation>
        <location evidence="13">Cytoplasm</location>
    </subcellularLocation>
</comment>
<evidence type="ECO:0000256" key="1">
    <source>
        <dbReference type="ARBA" id="ARBA00005015"/>
    </source>
</evidence>
<reference evidence="16 17" key="1">
    <citation type="journal article" date="2014" name="PLoS ONE">
        <title>The first complete genome sequence of the class fimbriimonadia in the phylum armatimonadetes.</title>
        <authorList>
            <person name="Hu Z.Y."/>
            <person name="Wang Y.Z."/>
            <person name="Im W.T."/>
            <person name="Wang S.Y."/>
            <person name="Zhao G.P."/>
            <person name="Zheng H.J."/>
            <person name="Quan Z.X."/>
        </authorList>
    </citation>
    <scope>NUCLEOTIDE SEQUENCE [LARGE SCALE GENOMIC DNA]</scope>
    <source>
        <strain evidence="16">Gsoil 348</strain>
    </source>
</reference>
<evidence type="ECO:0000256" key="12">
    <source>
        <dbReference type="ARBA" id="ARBA00049954"/>
    </source>
</evidence>
<dbReference type="GO" id="GO:0009088">
    <property type="term" value="P:threonine biosynthetic process"/>
    <property type="evidence" value="ECO:0007669"/>
    <property type="project" value="UniProtKB-UniRule"/>
</dbReference>
<evidence type="ECO:0000313" key="17">
    <source>
        <dbReference type="Proteomes" id="UP000027982"/>
    </source>
</evidence>
<dbReference type="AlphaFoldDB" id="A0A068NK42"/>
<dbReference type="HOGENOM" id="CLU_041243_0_2_0"/>
<dbReference type="InterPro" id="IPR013750">
    <property type="entry name" value="GHMP_kinase_C_dom"/>
</dbReference>
<keyword evidence="13" id="KW-0963">Cytoplasm</keyword>
<dbReference type="GO" id="GO:0004413">
    <property type="term" value="F:homoserine kinase activity"/>
    <property type="evidence" value="ECO:0007669"/>
    <property type="project" value="UniProtKB-UniRule"/>
</dbReference>
<protein>
    <recommendedName>
        <fullName evidence="4 13">Homoserine kinase</fullName>
        <shortName evidence="13">HK</shortName>
        <shortName evidence="13">HSK</shortName>
        <ecNumber evidence="3 13">2.7.1.39</ecNumber>
    </recommendedName>
</protein>
<comment type="function">
    <text evidence="12 13">Catalyzes the ATP-dependent phosphorylation of L-homoserine to L-homoserine phosphate.</text>
</comment>
<proteinExistence type="inferred from homology"/>
<dbReference type="GO" id="GO:0005524">
    <property type="term" value="F:ATP binding"/>
    <property type="evidence" value="ECO:0007669"/>
    <property type="project" value="UniProtKB-UniRule"/>
</dbReference>
<keyword evidence="10 13" id="KW-0067">ATP-binding</keyword>
<dbReference type="InterPro" id="IPR036554">
    <property type="entry name" value="GHMP_kinase_C_sf"/>
</dbReference>
<accession>A0A068NK42</accession>
<evidence type="ECO:0000256" key="6">
    <source>
        <dbReference type="ARBA" id="ARBA00022679"/>
    </source>
</evidence>
<dbReference type="HAMAP" id="MF_00384">
    <property type="entry name" value="Homoser_kinase"/>
    <property type="match status" value="1"/>
</dbReference>
<evidence type="ECO:0000256" key="7">
    <source>
        <dbReference type="ARBA" id="ARBA00022697"/>
    </source>
</evidence>
<gene>
    <name evidence="13" type="primary">thrB</name>
    <name evidence="16" type="ORF">OP10G_0459</name>
</gene>
<dbReference type="PROSITE" id="PS00627">
    <property type="entry name" value="GHMP_KINASES_ATP"/>
    <property type="match status" value="1"/>
</dbReference>
<evidence type="ECO:0000256" key="9">
    <source>
        <dbReference type="ARBA" id="ARBA00022777"/>
    </source>
</evidence>
<dbReference type="InterPro" id="IPR020568">
    <property type="entry name" value="Ribosomal_Su5_D2-typ_SF"/>
</dbReference>
<dbReference type="PIRSF" id="PIRSF000676">
    <property type="entry name" value="Homoser_kin"/>
    <property type="match status" value="1"/>
</dbReference>
<dbReference type="InterPro" id="IPR000870">
    <property type="entry name" value="Homoserine_kinase"/>
</dbReference>
<evidence type="ECO:0000256" key="3">
    <source>
        <dbReference type="ARBA" id="ARBA00012078"/>
    </source>
</evidence>
<evidence type="ECO:0000256" key="11">
    <source>
        <dbReference type="ARBA" id="ARBA00049375"/>
    </source>
</evidence>
<feature type="binding site" evidence="13">
    <location>
        <begin position="87"/>
        <end position="97"/>
    </location>
    <ligand>
        <name>ATP</name>
        <dbReference type="ChEBI" id="CHEBI:30616"/>
    </ligand>
</feature>
<evidence type="ECO:0000259" key="15">
    <source>
        <dbReference type="Pfam" id="PF08544"/>
    </source>
</evidence>
<dbReference type="OrthoDB" id="9769912at2"/>
<organism evidence="16 17">
    <name type="scientific">Fimbriimonas ginsengisoli Gsoil 348</name>
    <dbReference type="NCBI Taxonomy" id="661478"/>
    <lineage>
        <taxon>Bacteria</taxon>
        <taxon>Bacillati</taxon>
        <taxon>Armatimonadota</taxon>
        <taxon>Fimbriimonadia</taxon>
        <taxon>Fimbriimonadales</taxon>
        <taxon>Fimbriimonadaceae</taxon>
        <taxon>Fimbriimonas</taxon>
    </lineage>
</organism>
<keyword evidence="17" id="KW-1185">Reference proteome</keyword>
<comment type="similarity">
    <text evidence="2 13">Belongs to the GHMP kinase family. Homoserine kinase subfamily.</text>
</comment>
<evidence type="ECO:0000256" key="13">
    <source>
        <dbReference type="HAMAP-Rule" id="MF_00384"/>
    </source>
</evidence>
<dbReference type="InterPro" id="IPR006203">
    <property type="entry name" value="GHMP_knse_ATP-bd_CS"/>
</dbReference>
<sequence>MIRIRVPATTANLGPGFDCMGLALDLWNSFEFYPRASGFVVESHGEGEGQLPSDATNLIVTTMLQEIDLLGAERPAGARIVCHNTIPAASGLGSSSTATLAGLLFASAWARHLAGTDPAEIDRAAILERAVEVEGHGDNVAPALLGGFVIVMPDSSGVLTQRIPHVPIKAVVCVPEFAYLTSEARAALPGSYQKADAIFNIGRALLVAEALRTGDDEMLARAMNDRIHEPYRLPAIPGASTARERAIEAGAISVPLSGAGPGLIAFARQGYDRIGRAMNTAFREAGLQSRYWILDATDQGVHIGRLPV</sequence>
<evidence type="ECO:0000256" key="8">
    <source>
        <dbReference type="ARBA" id="ARBA00022741"/>
    </source>
</evidence>
<keyword evidence="5 13" id="KW-0028">Amino-acid biosynthesis</keyword>
<keyword evidence="6 13" id="KW-0808">Transferase</keyword>